<dbReference type="AlphaFoldDB" id="A0A9P6WNF7"/>
<comment type="caution">
    <text evidence="3">The sequence shown here is derived from an EMBL/GenBank/DDBJ whole genome shotgun (WGS) entry which is preliminary data.</text>
</comment>
<dbReference type="OrthoDB" id="9909019at2759"/>
<accession>A0A9P6WNF7</accession>
<sequence>MQLSHSKSLSSSSLASSAPQTTRDVQLHVHSYIHPLNTTEVQESVVNSSTTSTNPFSKFISWLIYIPNRHSNNSISDKNYKAFKTSNYIYFFGGRLQTSLAYPQRIYNNLKIKIIVLPILIILLLFPIIIFCIFEASWFWNNISPSIVILFCYCWLQMFINVMKAALLDPGVLPNNVHITDDVQRYGLPSEYHCWIDMPASTTMKYCDTCRIWRPVRSSHCSRCRPCPSTK</sequence>
<feature type="transmembrane region" description="Helical" evidence="2">
    <location>
        <begin position="114"/>
        <end position="140"/>
    </location>
</feature>
<keyword evidence="2" id="KW-0472">Membrane</keyword>
<reference evidence="3" key="1">
    <citation type="submission" date="2020-11" db="EMBL/GenBank/DDBJ databases">
        <title>Kefir isolates.</title>
        <authorList>
            <person name="Marcisauskas S."/>
            <person name="Kim Y."/>
            <person name="Blasche S."/>
        </authorList>
    </citation>
    <scope>NUCLEOTIDE SEQUENCE</scope>
    <source>
        <strain evidence="3">Olga-1</strain>
    </source>
</reference>
<keyword evidence="2" id="KW-1133">Transmembrane helix</keyword>
<protein>
    <submittedName>
        <fullName evidence="3">Eukaryotic peptide chain release factor GTP-binding subunit</fullName>
    </submittedName>
</protein>
<dbReference type="Proteomes" id="UP000697127">
    <property type="component" value="Unassembled WGS sequence"/>
</dbReference>
<keyword evidence="2" id="KW-0812">Transmembrane</keyword>
<dbReference type="PROSITE" id="PS50216">
    <property type="entry name" value="DHHC"/>
    <property type="match status" value="1"/>
</dbReference>
<feature type="transmembrane region" description="Helical" evidence="2">
    <location>
        <begin position="146"/>
        <end position="163"/>
    </location>
</feature>
<evidence type="ECO:0000256" key="1">
    <source>
        <dbReference type="SAM" id="MobiDB-lite"/>
    </source>
</evidence>
<keyword evidence="4" id="KW-1185">Reference proteome</keyword>
<gene>
    <name evidence="3" type="primary">ERF2</name>
    <name evidence="3" type="ORF">C6P40_003074</name>
</gene>
<feature type="region of interest" description="Disordered" evidence="1">
    <location>
        <begin position="1"/>
        <end position="21"/>
    </location>
</feature>
<evidence type="ECO:0000313" key="4">
    <source>
        <dbReference type="Proteomes" id="UP000697127"/>
    </source>
</evidence>
<name>A0A9P6WNF7_9ASCO</name>
<proteinExistence type="predicted"/>
<evidence type="ECO:0000313" key="3">
    <source>
        <dbReference type="EMBL" id="KAG0690360.1"/>
    </source>
</evidence>
<dbReference type="EMBL" id="PUHW01000034">
    <property type="protein sequence ID" value="KAG0690360.1"/>
    <property type="molecule type" value="Genomic_DNA"/>
</dbReference>
<evidence type="ECO:0000256" key="2">
    <source>
        <dbReference type="SAM" id="Phobius"/>
    </source>
</evidence>
<feature type="compositionally biased region" description="Low complexity" evidence="1">
    <location>
        <begin position="1"/>
        <end position="17"/>
    </location>
</feature>
<organism evidence="3 4">
    <name type="scientific">Pichia californica</name>
    <dbReference type="NCBI Taxonomy" id="460514"/>
    <lineage>
        <taxon>Eukaryota</taxon>
        <taxon>Fungi</taxon>
        <taxon>Dikarya</taxon>
        <taxon>Ascomycota</taxon>
        <taxon>Saccharomycotina</taxon>
        <taxon>Pichiomycetes</taxon>
        <taxon>Pichiales</taxon>
        <taxon>Pichiaceae</taxon>
        <taxon>Pichia</taxon>
    </lineage>
</organism>